<dbReference type="InterPro" id="IPR002109">
    <property type="entry name" value="Glutaredoxin"/>
</dbReference>
<accession>A0ABU7R8S7</accession>
<dbReference type="InterPro" id="IPR036249">
    <property type="entry name" value="Thioredoxin-like_sf"/>
</dbReference>
<sequence>MIKVFVTMQCPDCRAAVRELDERNVDYALVGVEELRHLKEFMNLRDAHPDAFAPVLGKGIGVPCFVRDDGLVTLDLAEVLA</sequence>
<gene>
    <name evidence="2" type="ORF">VXJ25_02905</name>
</gene>
<dbReference type="Proteomes" id="UP001332931">
    <property type="component" value="Unassembled WGS sequence"/>
</dbReference>
<proteinExistence type="predicted"/>
<protein>
    <submittedName>
        <fullName evidence="2">Glutaredoxin domain-containing protein</fullName>
    </submittedName>
</protein>
<comment type="caution">
    <text evidence="2">The sequence shown here is derived from an EMBL/GenBank/DDBJ whole genome shotgun (WGS) entry which is preliminary data.</text>
</comment>
<dbReference type="EMBL" id="JAZGJQ010000002">
    <property type="protein sequence ID" value="MEE6146950.1"/>
    <property type="molecule type" value="Genomic_DNA"/>
</dbReference>
<dbReference type="RefSeq" id="WP_330957716.1">
    <property type="nucleotide sequence ID" value="NZ_JAZGJQ010000002.1"/>
</dbReference>
<feature type="domain" description="Glutaredoxin" evidence="1">
    <location>
        <begin position="2"/>
        <end position="41"/>
    </location>
</feature>
<evidence type="ECO:0000313" key="3">
    <source>
        <dbReference type="Proteomes" id="UP001332931"/>
    </source>
</evidence>
<reference evidence="2 3" key="1">
    <citation type="submission" date="2024-01" db="EMBL/GenBank/DDBJ databases">
        <title>Description of Olsenella sp. nov., isolated from pig feces.</title>
        <authorList>
            <person name="Chang Y.-H."/>
        </authorList>
    </citation>
    <scope>NUCLEOTIDE SEQUENCE [LARGE SCALE GENOMIC DNA]</scope>
    <source>
        <strain evidence="2 3">YH-ols2223</strain>
    </source>
</reference>
<dbReference type="Pfam" id="PF00462">
    <property type="entry name" value="Glutaredoxin"/>
    <property type="match status" value="1"/>
</dbReference>
<dbReference type="SUPFAM" id="SSF52833">
    <property type="entry name" value="Thioredoxin-like"/>
    <property type="match status" value="1"/>
</dbReference>
<dbReference type="PROSITE" id="PS51354">
    <property type="entry name" value="GLUTAREDOXIN_2"/>
    <property type="match status" value="1"/>
</dbReference>
<evidence type="ECO:0000259" key="1">
    <source>
        <dbReference type="Pfam" id="PF00462"/>
    </source>
</evidence>
<name>A0ABU7R8S7_9ACTN</name>
<dbReference type="Gene3D" id="3.40.30.10">
    <property type="entry name" value="Glutaredoxin"/>
    <property type="match status" value="1"/>
</dbReference>
<evidence type="ECO:0000313" key="2">
    <source>
        <dbReference type="EMBL" id="MEE6146950.1"/>
    </source>
</evidence>
<keyword evidence="3" id="KW-1185">Reference proteome</keyword>
<organism evidence="2 3">
    <name type="scientific">Olsenella absiana</name>
    <dbReference type="NCBI Taxonomy" id="3115222"/>
    <lineage>
        <taxon>Bacteria</taxon>
        <taxon>Bacillati</taxon>
        <taxon>Actinomycetota</taxon>
        <taxon>Coriobacteriia</taxon>
        <taxon>Coriobacteriales</taxon>
        <taxon>Atopobiaceae</taxon>
        <taxon>Olsenella</taxon>
    </lineage>
</organism>